<dbReference type="AlphaFoldDB" id="T0KXW9"/>
<keyword evidence="2" id="KW-1185">Reference proteome</keyword>
<evidence type="ECO:0000313" key="2">
    <source>
        <dbReference type="Proteomes" id="UP000053780"/>
    </source>
</evidence>
<gene>
    <name evidence="1" type="ORF">NAPIS_ORF02228</name>
</gene>
<dbReference type="EMBL" id="KE647314">
    <property type="protein sequence ID" value="EQB60222.1"/>
    <property type="molecule type" value="Genomic_DNA"/>
</dbReference>
<dbReference type="OrthoDB" id="66510at2759"/>
<proteinExistence type="predicted"/>
<dbReference type="Pfam" id="PF09814">
    <property type="entry name" value="HECT_2"/>
    <property type="match status" value="1"/>
</dbReference>
<dbReference type="HOGENOM" id="CLU_1085972_0_0_1"/>
<protein>
    <submittedName>
        <fullName evidence="1">Metal-binding protein</fullName>
    </submittedName>
</protein>
<name>T0KXW9_9MICR</name>
<sequence length="212" mass="25371">MIVEILKSKDAYVYTSDLSFHIPHKHKHLTTEKINNIYIHFIKFINLPNNNLSKFTNFHFKCKHGKNLNYITSNKLPSENWDELIEFWSCHNNEFASIKNLTIKIRPKGILLSSFYLLINNEDLPSCCKSQENTVKIWFNELSCLDHKNISYDYLEEYFLNNNALIICYNNVYYEIKFFYTCQNLIIKNLIFNRCMKLGIKEKKENINYLKI</sequence>
<reference evidence="1 2" key="1">
    <citation type="journal article" date="2013" name="BMC Genomics">
        <title>Genome sequencing and comparative genomics of honey bee microsporidia, Nosema apis reveal novel insights into host-parasite interactions.</title>
        <authorList>
            <person name="Chen Yp."/>
            <person name="Pettis J.S."/>
            <person name="Zhao Y."/>
            <person name="Liu X."/>
            <person name="Tallon L.J."/>
            <person name="Sadzewicz L.D."/>
            <person name="Li R."/>
            <person name="Zheng H."/>
            <person name="Huang S."/>
            <person name="Zhang X."/>
            <person name="Hamilton M.C."/>
            <person name="Pernal S.F."/>
            <person name="Melathopoulos A.P."/>
            <person name="Yan X."/>
            <person name="Evans J.D."/>
        </authorList>
    </citation>
    <scope>NUCLEOTIDE SEQUENCE [LARGE SCALE GENOMIC DNA]</scope>
    <source>
        <strain evidence="1 2">BRL 01</strain>
    </source>
</reference>
<organism evidence="1 2">
    <name type="scientific">Vairimorpha apis BRL 01</name>
    <dbReference type="NCBI Taxonomy" id="1037528"/>
    <lineage>
        <taxon>Eukaryota</taxon>
        <taxon>Fungi</taxon>
        <taxon>Fungi incertae sedis</taxon>
        <taxon>Microsporidia</taxon>
        <taxon>Nosematidae</taxon>
        <taxon>Vairimorpha</taxon>
    </lineage>
</organism>
<evidence type="ECO:0000313" key="1">
    <source>
        <dbReference type="EMBL" id="EQB60222.1"/>
    </source>
</evidence>
<dbReference type="InterPro" id="IPR019193">
    <property type="entry name" value="UBQ-conj_enz_E2-bd_prot"/>
</dbReference>
<dbReference type="Proteomes" id="UP000053780">
    <property type="component" value="Unassembled WGS sequence"/>
</dbReference>
<dbReference type="VEuPathDB" id="MicrosporidiaDB:NAPIS_ORF02228"/>
<accession>T0KXW9</accession>